<dbReference type="PROSITE" id="PS51409">
    <property type="entry name" value="ARGINASE_2"/>
    <property type="match status" value="2"/>
</dbReference>
<dbReference type="GO" id="GO:0030145">
    <property type="term" value="F:manganese ion binding"/>
    <property type="evidence" value="ECO:0007669"/>
    <property type="project" value="TreeGrafter"/>
</dbReference>
<dbReference type="Gene3D" id="3.40.800.10">
    <property type="entry name" value="Ureohydrolase domain"/>
    <property type="match status" value="2"/>
</dbReference>
<dbReference type="PROSITE" id="PS01053">
    <property type="entry name" value="ARGINASE_1"/>
    <property type="match status" value="1"/>
</dbReference>
<dbReference type="InterPro" id="IPR020855">
    <property type="entry name" value="Ureohydrolase_Mn_BS"/>
</dbReference>
<dbReference type="InterPro" id="IPR023696">
    <property type="entry name" value="Ureohydrolase_dom_sf"/>
</dbReference>
<evidence type="ECO:0000313" key="6">
    <source>
        <dbReference type="EMBL" id="PVD26481.1"/>
    </source>
</evidence>
<gene>
    <name evidence="6" type="ORF">C0Q70_14158</name>
</gene>
<keyword evidence="3" id="KW-0464">Manganese</keyword>
<keyword evidence="2 5" id="KW-0378">Hydrolase</keyword>
<dbReference type="PANTHER" id="PTHR43782">
    <property type="entry name" value="ARGINASE"/>
    <property type="match status" value="1"/>
</dbReference>
<evidence type="ECO:0008006" key="8">
    <source>
        <dbReference type="Google" id="ProtNLM"/>
    </source>
</evidence>
<accession>A0A2T7NZ78</accession>
<keyword evidence="1" id="KW-0479">Metal-binding</keyword>
<evidence type="ECO:0000256" key="1">
    <source>
        <dbReference type="ARBA" id="ARBA00022723"/>
    </source>
</evidence>
<dbReference type="InterPro" id="IPR006035">
    <property type="entry name" value="Ureohydrolase"/>
</dbReference>
<reference evidence="6 7" key="1">
    <citation type="submission" date="2018-04" db="EMBL/GenBank/DDBJ databases">
        <title>The genome of golden apple snail Pomacea canaliculata provides insight into stress tolerance and invasive adaptation.</title>
        <authorList>
            <person name="Liu C."/>
            <person name="Liu B."/>
            <person name="Ren Y."/>
            <person name="Zhang Y."/>
            <person name="Wang H."/>
            <person name="Li S."/>
            <person name="Jiang F."/>
            <person name="Yin L."/>
            <person name="Zhang G."/>
            <person name="Qian W."/>
            <person name="Fan W."/>
        </authorList>
    </citation>
    <scope>NUCLEOTIDE SEQUENCE [LARGE SCALE GENOMIC DNA]</scope>
    <source>
        <strain evidence="6">SZHN2017</strain>
        <tissue evidence="6">Muscle</tissue>
    </source>
</reference>
<dbReference type="GO" id="GO:0005829">
    <property type="term" value="C:cytosol"/>
    <property type="evidence" value="ECO:0007669"/>
    <property type="project" value="TreeGrafter"/>
</dbReference>
<dbReference type="Pfam" id="PF00491">
    <property type="entry name" value="Arginase"/>
    <property type="match status" value="2"/>
</dbReference>
<evidence type="ECO:0000256" key="3">
    <source>
        <dbReference type="ARBA" id="ARBA00023211"/>
    </source>
</evidence>
<sequence>MDRAVGVIGIPFCRGQPREGTELAPSYLRKGQIISKIQSLSKEVTDYGDLELGDVEKDAPWKLVKYPLTVGYANQKIANEVASITKDKMALVLGGDHSIAMGSIIGHARSSPNLVVVGKRPIHVSFDVDALDPEFTPSTGTAVAGGLSLREGLYIAEEISRTGRLSVLDVVELNPALGTQQQSELTVETTIEVVTHFFGKRREGNTRPPQVPPSA</sequence>
<dbReference type="GO" id="GO:0005634">
    <property type="term" value="C:nucleus"/>
    <property type="evidence" value="ECO:0007669"/>
    <property type="project" value="TreeGrafter"/>
</dbReference>
<keyword evidence="7" id="KW-1185">Reference proteome</keyword>
<dbReference type="AlphaFoldDB" id="A0A2T7NZ78"/>
<evidence type="ECO:0000313" key="7">
    <source>
        <dbReference type="Proteomes" id="UP000245119"/>
    </source>
</evidence>
<comment type="similarity">
    <text evidence="4 5">Belongs to the arginase family.</text>
</comment>
<dbReference type="SUPFAM" id="SSF52768">
    <property type="entry name" value="Arginase/deacetylase"/>
    <property type="match status" value="1"/>
</dbReference>
<name>A0A2T7NZ78_POMCA</name>
<evidence type="ECO:0000256" key="4">
    <source>
        <dbReference type="PROSITE-ProRule" id="PRU00742"/>
    </source>
</evidence>
<comment type="caution">
    <text evidence="6">The sequence shown here is derived from an EMBL/GenBank/DDBJ whole genome shotgun (WGS) entry which is preliminary data.</text>
</comment>
<organism evidence="6 7">
    <name type="scientific">Pomacea canaliculata</name>
    <name type="common">Golden apple snail</name>
    <dbReference type="NCBI Taxonomy" id="400727"/>
    <lineage>
        <taxon>Eukaryota</taxon>
        <taxon>Metazoa</taxon>
        <taxon>Spiralia</taxon>
        <taxon>Lophotrochozoa</taxon>
        <taxon>Mollusca</taxon>
        <taxon>Gastropoda</taxon>
        <taxon>Caenogastropoda</taxon>
        <taxon>Architaenioglossa</taxon>
        <taxon>Ampullarioidea</taxon>
        <taxon>Ampullariidae</taxon>
        <taxon>Pomacea</taxon>
    </lineage>
</organism>
<evidence type="ECO:0000256" key="2">
    <source>
        <dbReference type="ARBA" id="ARBA00022801"/>
    </source>
</evidence>
<dbReference type="EMBL" id="PZQS01000008">
    <property type="protein sequence ID" value="PVD26481.1"/>
    <property type="molecule type" value="Genomic_DNA"/>
</dbReference>
<dbReference type="GO" id="GO:0004053">
    <property type="term" value="F:arginase activity"/>
    <property type="evidence" value="ECO:0007669"/>
    <property type="project" value="TreeGrafter"/>
</dbReference>
<dbReference type="STRING" id="400727.A0A2T7NZ78"/>
<proteinExistence type="inferred from homology"/>
<dbReference type="OrthoDB" id="9992747at2759"/>
<dbReference type="Proteomes" id="UP000245119">
    <property type="component" value="Linkage Group LG8"/>
</dbReference>
<evidence type="ECO:0000256" key="5">
    <source>
        <dbReference type="RuleBase" id="RU003684"/>
    </source>
</evidence>
<dbReference type="PANTHER" id="PTHR43782:SF3">
    <property type="entry name" value="ARGINASE"/>
    <property type="match status" value="1"/>
</dbReference>
<protein>
    <recommendedName>
        <fullName evidence="8">Arginase</fullName>
    </recommendedName>
</protein>